<accession>B9WK70</accession>
<keyword evidence="9" id="KW-1185">Reference proteome</keyword>
<dbReference type="InterPro" id="IPR045864">
    <property type="entry name" value="aa-tRNA-synth_II/BPL/LPL"/>
</dbReference>
<sequence length="535" mass="60820">MLLHRLVPRVIPRVGKYIRPSWVLHFSTSSDADNLTHENRKVIITESGKNHIDSKYYPSISTVRQRLSASEKLRVKEFCKDFKDVVKFSDVDNNRSFENYLLEGKITSMRKSGKAMYFIDIIQDNCSVQIMATNKLMGMDPAAFNECHSFFKIGDYIAVRGYASRTKTGELTLKLNKPIEMLTPVLSKVPNRLEDRGLINNNRVLNYLVNPDSKNAIIVKSKVIQAIRNFLLDRDFLEVQTPILSGQGTGANATPFVTKFKGDPVHLRVAPELWLKKLVIGGFDRVFEIGSNFRNEGIDMTHNPEFSTCEFYQAYTSLDELMKMTEDMFGYVFAKLGVTNKFPVGNFPKYEFLPTIEQKTGIPITDLTLDGLVNYYKKMNLTIPPNPNPVKLLNNLSERYLESICSEHPNTPVFIYNQPEIMSPLAKSTTDAAGNRISSRFELFINAREMANAYEEENDPCKQLEKFKLQQQMKTAYNDQEMLIPDHNYVRAMEYGLPPTGGWGCGIDRLAMLIAGANRIEDVLTFGTLSSVLKN</sequence>
<evidence type="ECO:0000256" key="2">
    <source>
        <dbReference type="ARBA" id="ARBA00022741"/>
    </source>
</evidence>
<proteinExistence type="predicted"/>
<dbReference type="GO" id="GO:0004824">
    <property type="term" value="F:lysine-tRNA ligase activity"/>
    <property type="evidence" value="ECO:0007669"/>
    <property type="project" value="InterPro"/>
</dbReference>
<dbReference type="Proteomes" id="UP000002605">
    <property type="component" value="Chromosome 7"/>
</dbReference>
<dbReference type="InterPro" id="IPR018149">
    <property type="entry name" value="Lys-tRNA-synth_II_C"/>
</dbReference>
<keyword evidence="1 8" id="KW-0436">Ligase</keyword>
<gene>
    <name evidence="7" type="ordered locus">Cd36_71690</name>
    <name evidence="8" type="ORF">CD36_71690</name>
</gene>
<evidence type="ECO:0000259" key="6">
    <source>
        <dbReference type="PROSITE" id="PS50862"/>
    </source>
</evidence>
<dbReference type="InterPro" id="IPR004365">
    <property type="entry name" value="NA-bd_OB_tRNA"/>
</dbReference>
<dbReference type="PANTHER" id="PTHR42918:SF5">
    <property type="entry name" value="LYSINE--TRNA LIGASE, MITOCHONDRIAL"/>
    <property type="match status" value="1"/>
</dbReference>
<organism evidence="8 9">
    <name type="scientific">Candida dubliniensis (strain CD36 / ATCC MYA-646 / CBS 7987 / NCPF 3949 / NRRL Y-17841)</name>
    <name type="common">Yeast</name>
    <dbReference type="NCBI Taxonomy" id="573826"/>
    <lineage>
        <taxon>Eukaryota</taxon>
        <taxon>Fungi</taxon>
        <taxon>Dikarya</taxon>
        <taxon>Ascomycota</taxon>
        <taxon>Saccharomycotina</taxon>
        <taxon>Pichiomycetes</taxon>
        <taxon>Debaryomycetaceae</taxon>
        <taxon>Candida/Lodderomyces clade</taxon>
        <taxon>Candida</taxon>
    </lineage>
</organism>
<dbReference type="InterPro" id="IPR004364">
    <property type="entry name" value="Aa-tRNA-synt_II"/>
</dbReference>
<evidence type="ECO:0000256" key="3">
    <source>
        <dbReference type="ARBA" id="ARBA00022840"/>
    </source>
</evidence>
<dbReference type="SUPFAM" id="SSF50249">
    <property type="entry name" value="Nucleic acid-binding proteins"/>
    <property type="match status" value="1"/>
</dbReference>
<dbReference type="InterPro" id="IPR012340">
    <property type="entry name" value="NA-bd_OB-fold"/>
</dbReference>
<protein>
    <recommendedName>
        <fullName evidence="5">Lysyl-tRNA synthetase</fullName>
    </recommendedName>
</protein>
<dbReference type="Pfam" id="PF01336">
    <property type="entry name" value="tRNA_anti-codon"/>
    <property type="match status" value="1"/>
</dbReference>
<dbReference type="InterPro" id="IPR006195">
    <property type="entry name" value="aa-tRNA-synth_II"/>
</dbReference>
<dbReference type="KEGG" id="cdu:CD36_71690"/>
<keyword evidence="4" id="KW-0030">Aminoacyl-tRNA synthetase</keyword>
<dbReference type="Gene3D" id="3.30.930.10">
    <property type="entry name" value="Bira Bifunctional Protein, Domain 2"/>
    <property type="match status" value="1"/>
</dbReference>
<dbReference type="InterPro" id="IPR044136">
    <property type="entry name" value="Lys-tRNA-ligase_II_N"/>
</dbReference>
<keyword evidence="3" id="KW-0067">ATP-binding</keyword>
<dbReference type="GO" id="GO:0000049">
    <property type="term" value="F:tRNA binding"/>
    <property type="evidence" value="ECO:0007669"/>
    <property type="project" value="TreeGrafter"/>
</dbReference>
<evidence type="ECO:0000256" key="1">
    <source>
        <dbReference type="ARBA" id="ARBA00022598"/>
    </source>
</evidence>
<dbReference type="RefSeq" id="XP_002421387.1">
    <property type="nucleotide sequence ID" value="XM_002421342.1"/>
</dbReference>
<dbReference type="PROSITE" id="PS50862">
    <property type="entry name" value="AA_TRNA_LIGASE_II"/>
    <property type="match status" value="1"/>
</dbReference>
<dbReference type="VEuPathDB" id="FungiDB:CD36_71690"/>
<reference evidence="8 9" key="1">
    <citation type="journal article" date="2009" name="Genome Res.">
        <title>Comparative genomics of the fungal pathogens Candida dubliniensis and Candida albicans.</title>
        <authorList>
            <person name="Jackson A.P."/>
            <person name="Gamble J.A."/>
            <person name="Yeomans T."/>
            <person name="Moran G.P."/>
            <person name="Saunders D."/>
            <person name="Harris D."/>
            <person name="Aslett M."/>
            <person name="Barrell J.F."/>
            <person name="Butler G."/>
            <person name="Citiulo F."/>
            <person name="Coleman D.C."/>
            <person name="de Groot P.W.J."/>
            <person name="Goodwin T.J."/>
            <person name="Quail M.A."/>
            <person name="McQuillan J."/>
            <person name="Munro C.A."/>
            <person name="Pain A."/>
            <person name="Poulter R.T."/>
            <person name="Rajandream M.A."/>
            <person name="Renauld H."/>
            <person name="Spiering M.J."/>
            <person name="Tivey A."/>
            <person name="Gow N.A.R."/>
            <person name="Barrell B."/>
            <person name="Sullivan D.J."/>
            <person name="Berriman M."/>
        </authorList>
    </citation>
    <scope>NUCLEOTIDE SEQUENCE [LARGE SCALE GENOMIC DNA]</scope>
    <source>
        <strain evidence="9">CD36 / ATCC MYA-646 / CBS 7987 / NCPF 3949 / NRRL Y-17841</strain>
    </source>
</reference>
<dbReference type="AlphaFoldDB" id="B9WK70"/>
<evidence type="ECO:0000313" key="8">
    <source>
        <dbReference type="EMBL" id="CAX40722.1"/>
    </source>
</evidence>
<feature type="domain" description="Aminoacyl-transfer RNA synthetases class-II family profile" evidence="6">
    <location>
        <begin position="219"/>
        <end position="522"/>
    </location>
</feature>
<dbReference type="Gene3D" id="2.40.50.140">
    <property type="entry name" value="Nucleic acid-binding proteins"/>
    <property type="match status" value="1"/>
</dbReference>
<evidence type="ECO:0000313" key="9">
    <source>
        <dbReference type="Proteomes" id="UP000002605"/>
    </source>
</evidence>
<dbReference type="GO" id="GO:0005524">
    <property type="term" value="F:ATP binding"/>
    <property type="evidence" value="ECO:0007669"/>
    <property type="project" value="UniProtKB-KW"/>
</dbReference>
<dbReference type="OrthoDB" id="21243at2759"/>
<dbReference type="SUPFAM" id="SSF55681">
    <property type="entry name" value="Class II aaRS and biotin synthetases"/>
    <property type="match status" value="1"/>
</dbReference>
<evidence type="ECO:0000313" key="7">
    <source>
        <dbReference type="CGD" id="CAL0000168367"/>
    </source>
</evidence>
<dbReference type="GeneID" id="8049077"/>
<evidence type="ECO:0000256" key="4">
    <source>
        <dbReference type="ARBA" id="ARBA00023146"/>
    </source>
</evidence>
<dbReference type="Pfam" id="PF00152">
    <property type="entry name" value="tRNA-synt_2"/>
    <property type="match status" value="1"/>
</dbReference>
<dbReference type="EMBL" id="FM992694">
    <property type="protein sequence ID" value="CAX40722.1"/>
    <property type="molecule type" value="Genomic_DNA"/>
</dbReference>
<keyword evidence="2" id="KW-0547">Nucleotide-binding</keyword>
<dbReference type="HOGENOM" id="CLU_008255_6_0_1"/>
<dbReference type="CGD" id="CAL0000168367">
    <property type="gene designation" value="Cd36_71690"/>
</dbReference>
<dbReference type="eggNOG" id="KOG1885">
    <property type="taxonomic scope" value="Eukaryota"/>
</dbReference>
<evidence type="ECO:0000256" key="5">
    <source>
        <dbReference type="ARBA" id="ARBA00030563"/>
    </source>
</evidence>
<dbReference type="GO" id="GO:0005739">
    <property type="term" value="C:mitochondrion"/>
    <property type="evidence" value="ECO:0007669"/>
    <property type="project" value="TreeGrafter"/>
</dbReference>
<dbReference type="PANTHER" id="PTHR42918">
    <property type="entry name" value="LYSYL-TRNA SYNTHETASE"/>
    <property type="match status" value="1"/>
</dbReference>
<name>B9WK70_CANDC</name>
<dbReference type="PRINTS" id="PR00982">
    <property type="entry name" value="TRNASYNTHLYS"/>
</dbReference>
<dbReference type="CDD" id="cd04322">
    <property type="entry name" value="LysRS_N"/>
    <property type="match status" value="1"/>
</dbReference>
<dbReference type="GO" id="GO:0070154">
    <property type="term" value="P:mitochondrial lysyl-tRNA aminoacylation"/>
    <property type="evidence" value="ECO:0007669"/>
    <property type="project" value="TreeGrafter"/>
</dbReference>